<dbReference type="RefSeq" id="WP_243323024.1">
    <property type="nucleotide sequence ID" value="NZ_JAKZMM010000002.1"/>
</dbReference>
<name>A0ABT0BWM7_9BACT</name>
<dbReference type="InterPro" id="IPR014327">
    <property type="entry name" value="RNA_pol_sigma70_bacteroid"/>
</dbReference>
<keyword evidence="8" id="KW-1185">Reference proteome</keyword>
<gene>
    <name evidence="7" type="ORF">MUN53_00880</name>
</gene>
<keyword evidence="3" id="KW-0731">Sigma factor</keyword>
<dbReference type="InterPro" id="IPR013325">
    <property type="entry name" value="RNA_pol_sigma_r2"/>
</dbReference>
<feature type="domain" description="RNA polymerase sigma factor 70 region 4 type 2" evidence="6">
    <location>
        <begin position="113"/>
        <end position="163"/>
    </location>
</feature>
<evidence type="ECO:0000313" key="7">
    <source>
        <dbReference type="EMBL" id="MCJ2379189.1"/>
    </source>
</evidence>
<dbReference type="NCBIfam" id="TIGR02985">
    <property type="entry name" value="Sig70_bacteroi1"/>
    <property type="match status" value="1"/>
</dbReference>
<keyword evidence="2" id="KW-0805">Transcription regulation</keyword>
<dbReference type="Pfam" id="PF04542">
    <property type="entry name" value="Sigma70_r2"/>
    <property type="match status" value="1"/>
</dbReference>
<dbReference type="InterPro" id="IPR039425">
    <property type="entry name" value="RNA_pol_sigma-70-like"/>
</dbReference>
<feature type="domain" description="RNA polymerase sigma-70 region 2" evidence="5">
    <location>
        <begin position="9"/>
        <end position="73"/>
    </location>
</feature>
<dbReference type="Proteomes" id="UP001165444">
    <property type="component" value="Unassembled WGS sequence"/>
</dbReference>
<evidence type="ECO:0000256" key="4">
    <source>
        <dbReference type="ARBA" id="ARBA00023163"/>
    </source>
</evidence>
<dbReference type="PANTHER" id="PTHR43133:SF46">
    <property type="entry name" value="RNA POLYMERASE SIGMA-70 FACTOR ECF SUBFAMILY"/>
    <property type="match status" value="1"/>
</dbReference>
<dbReference type="PANTHER" id="PTHR43133">
    <property type="entry name" value="RNA POLYMERASE ECF-TYPE SIGMA FACTO"/>
    <property type="match status" value="1"/>
</dbReference>
<dbReference type="SUPFAM" id="SSF88946">
    <property type="entry name" value="Sigma2 domain of RNA polymerase sigma factors"/>
    <property type="match status" value="1"/>
</dbReference>
<dbReference type="Gene3D" id="1.10.1740.10">
    <property type="match status" value="1"/>
</dbReference>
<evidence type="ECO:0000256" key="2">
    <source>
        <dbReference type="ARBA" id="ARBA00023015"/>
    </source>
</evidence>
<dbReference type="Gene3D" id="1.10.10.10">
    <property type="entry name" value="Winged helix-like DNA-binding domain superfamily/Winged helix DNA-binding domain"/>
    <property type="match status" value="1"/>
</dbReference>
<dbReference type="InterPro" id="IPR007627">
    <property type="entry name" value="RNA_pol_sigma70_r2"/>
</dbReference>
<dbReference type="NCBIfam" id="TIGR02937">
    <property type="entry name" value="sigma70-ECF"/>
    <property type="match status" value="1"/>
</dbReference>
<reference evidence="7 8" key="1">
    <citation type="submission" date="2022-03" db="EMBL/GenBank/DDBJ databases">
        <title>Parabacteroides sp. nov. isolated from swine feces.</title>
        <authorList>
            <person name="Bak J.E."/>
        </authorList>
    </citation>
    <scope>NUCLEOTIDE SEQUENCE [LARGE SCALE GENOMIC DNA]</scope>
    <source>
        <strain evidence="7 8">AGMB00274</strain>
    </source>
</reference>
<keyword evidence="4" id="KW-0804">Transcription</keyword>
<dbReference type="InterPro" id="IPR013249">
    <property type="entry name" value="RNA_pol_sigma70_r4_t2"/>
</dbReference>
<comment type="similarity">
    <text evidence="1">Belongs to the sigma-70 factor family. ECF subfamily.</text>
</comment>
<evidence type="ECO:0000256" key="1">
    <source>
        <dbReference type="ARBA" id="ARBA00010641"/>
    </source>
</evidence>
<evidence type="ECO:0000259" key="6">
    <source>
        <dbReference type="Pfam" id="PF08281"/>
    </source>
</evidence>
<dbReference type="InterPro" id="IPR013324">
    <property type="entry name" value="RNA_pol_sigma_r3/r4-like"/>
</dbReference>
<evidence type="ECO:0000313" key="8">
    <source>
        <dbReference type="Proteomes" id="UP001165444"/>
    </source>
</evidence>
<dbReference type="InterPro" id="IPR014284">
    <property type="entry name" value="RNA_pol_sigma-70_dom"/>
</dbReference>
<evidence type="ECO:0000259" key="5">
    <source>
        <dbReference type="Pfam" id="PF04542"/>
    </source>
</evidence>
<sequence length="180" mass="21128">MNNISFSGLYTQYYKRSFLFVKSYVRDDMVAEDIASEALIQLWETLKTETVNTPLALLTTILKNKALNYLKHQAIEWEAMEDISDKQIRDTSYRIATLQACNPEEMFSSEITRILEDTLASLPEQTRQIFIMSRYEQMSVKEIAETLHLAPKSVEYHITKSLKVLRIALKDYLPVFWWFL</sequence>
<evidence type="ECO:0000256" key="3">
    <source>
        <dbReference type="ARBA" id="ARBA00023082"/>
    </source>
</evidence>
<organism evidence="7 8">
    <name type="scientific">Parabacteroides faecalis</name>
    <dbReference type="NCBI Taxonomy" id="2924040"/>
    <lineage>
        <taxon>Bacteria</taxon>
        <taxon>Pseudomonadati</taxon>
        <taxon>Bacteroidota</taxon>
        <taxon>Bacteroidia</taxon>
        <taxon>Bacteroidales</taxon>
        <taxon>Tannerellaceae</taxon>
        <taxon>Parabacteroides</taxon>
    </lineage>
</organism>
<proteinExistence type="inferred from homology"/>
<dbReference type="InterPro" id="IPR036388">
    <property type="entry name" value="WH-like_DNA-bd_sf"/>
</dbReference>
<dbReference type="Pfam" id="PF08281">
    <property type="entry name" value="Sigma70_r4_2"/>
    <property type="match status" value="1"/>
</dbReference>
<protein>
    <submittedName>
        <fullName evidence="7">RNA polymerase sigma-70 factor</fullName>
    </submittedName>
</protein>
<comment type="caution">
    <text evidence="7">The sequence shown here is derived from an EMBL/GenBank/DDBJ whole genome shotgun (WGS) entry which is preliminary data.</text>
</comment>
<dbReference type="EMBL" id="JAKZMM010000002">
    <property type="protein sequence ID" value="MCJ2379189.1"/>
    <property type="molecule type" value="Genomic_DNA"/>
</dbReference>
<accession>A0ABT0BWM7</accession>
<dbReference type="SUPFAM" id="SSF88659">
    <property type="entry name" value="Sigma3 and sigma4 domains of RNA polymerase sigma factors"/>
    <property type="match status" value="1"/>
</dbReference>